<dbReference type="InterPro" id="IPR008983">
    <property type="entry name" value="Tumour_necrosis_fac-like_dom"/>
</dbReference>
<feature type="transmembrane region" description="Helical" evidence="5">
    <location>
        <begin position="35"/>
        <end position="57"/>
    </location>
</feature>
<keyword evidence="3" id="KW-0202">Cytokine</keyword>
<keyword evidence="5" id="KW-1133">Transmembrane helix</keyword>
<accession>A0A6P8P832</accession>
<dbReference type="SUPFAM" id="SSF49842">
    <property type="entry name" value="TNF-like"/>
    <property type="match status" value="1"/>
</dbReference>
<dbReference type="PRINTS" id="PR01234">
    <property type="entry name" value="TNECROSISFCT"/>
</dbReference>
<dbReference type="CTD" id="8740"/>
<dbReference type="GO" id="GO:0005125">
    <property type="term" value="F:cytokine activity"/>
    <property type="evidence" value="ECO:0007669"/>
    <property type="project" value="UniProtKB-KW"/>
</dbReference>
<evidence type="ECO:0000313" key="7">
    <source>
        <dbReference type="Proteomes" id="UP000515159"/>
    </source>
</evidence>
<dbReference type="PANTHER" id="PTHR11471:SF34">
    <property type="entry name" value="TUMOR NECROSIS FACTOR LIGAND SUPERFAMILY MEMBER 14"/>
    <property type="match status" value="1"/>
</dbReference>
<dbReference type="InParanoid" id="A0A6P8P832"/>
<comment type="similarity">
    <text evidence="2">Belongs to the tumor necrosis factor family.</text>
</comment>
<dbReference type="PROSITE" id="PS50049">
    <property type="entry name" value="THD_2"/>
    <property type="match status" value="1"/>
</dbReference>
<comment type="subcellular location">
    <subcellularLocation>
        <location evidence="1">Membrane</location>
    </subcellularLocation>
</comment>
<evidence type="ECO:0000256" key="2">
    <source>
        <dbReference type="ARBA" id="ARBA00008670"/>
    </source>
</evidence>
<dbReference type="GO" id="GO:0006955">
    <property type="term" value="P:immune response"/>
    <property type="evidence" value="ECO:0007669"/>
    <property type="project" value="InterPro"/>
</dbReference>
<evidence type="ECO:0000256" key="3">
    <source>
        <dbReference type="ARBA" id="ARBA00022514"/>
    </source>
</evidence>
<evidence type="ECO:0000256" key="1">
    <source>
        <dbReference type="ARBA" id="ARBA00004370"/>
    </source>
</evidence>
<dbReference type="AlphaFoldDB" id="A0A6P8P832"/>
<keyword evidence="5" id="KW-0812">Transmembrane</keyword>
<dbReference type="Proteomes" id="UP000515159">
    <property type="component" value="Chromosome 16"/>
</dbReference>
<reference evidence="8" key="1">
    <citation type="submission" date="2025-08" db="UniProtKB">
        <authorList>
            <consortium name="RefSeq"/>
        </authorList>
    </citation>
    <scope>IDENTIFICATION</scope>
</reference>
<dbReference type="InterPro" id="IPR006052">
    <property type="entry name" value="TNF_dom"/>
</dbReference>
<sequence>MADNMVYPSVFIVDGQAGSYPFVPPRRRKRRSCSLAYLVLTLLVLLALAGVAVQAYFLKQFQDELERASFQLSDGINSSVAKVVQDRTVKEEKKPAAHVIGAVYTQNTSGEEALLWEHKQGLAFLHQVDYRNGHFHCRKPGHYFIYSKIQFGELKCESHNKESLILIHGIYKKIPSYPQEMALMVNNKPYCNRKDSDQWWDNSFLAGIVLLEEEEELFVKVPSKHIVRIKDGTRSYFGMFMI</sequence>
<organism evidence="7 8">
    <name type="scientific">Geotrypetes seraphini</name>
    <name type="common">Gaboon caecilian</name>
    <name type="synonym">Caecilia seraphini</name>
    <dbReference type="NCBI Taxonomy" id="260995"/>
    <lineage>
        <taxon>Eukaryota</taxon>
        <taxon>Metazoa</taxon>
        <taxon>Chordata</taxon>
        <taxon>Craniata</taxon>
        <taxon>Vertebrata</taxon>
        <taxon>Euteleostomi</taxon>
        <taxon>Amphibia</taxon>
        <taxon>Gymnophiona</taxon>
        <taxon>Geotrypetes</taxon>
    </lineage>
</organism>
<dbReference type="OrthoDB" id="6116320at2759"/>
<dbReference type="GeneID" id="117350070"/>
<keyword evidence="7" id="KW-1185">Reference proteome</keyword>
<dbReference type="Gene3D" id="2.60.120.40">
    <property type="match status" value="1"/>
</dbReference>
<dbReference type="SMART" id="SM00207">
    <property type="entry name" value="TNF"/>
    <property type="match status" value="1"/>
</dbReference>
<dbReference type="InterPro" id="IPR006053">
    <property type="entry name" value="TNF"/>
</dbReference>
<dbReference type="GO" id="GO:0005164">
    <property type="term" value="F:tumor necrosis factor receptor binding"/>
    <property type="evidence" value="ECO:0007669"/>
    <property type="project" value="InterPro"/>
</dbReference>
<dbReference type="GO" id="GO:0016020">
    <property type="term" value="C:membrane"/>
    <property type="evidence" value="ECO:0007669"/>
    <property type="project" value="UniProtKB-SubCell"/>
</dbReference>
<evidence type="ECO:0000256" key="5">
    <source>
        <dbReference type="SAM" id="Phobius"/>
    </source>
</evidence>
<dbReference type="GO" id="GO:0005615">
    <property type="term" value="C:extracellular space"/>
    <property type="evidence" value="ECO:0007669"/>
    <property type="project" value="UniProtKB-KW"/>
</dbReference>
<gene>
    <name evidence="8" type="primary">TNFSF14</name>
</gene>
<dbReference type="RefSeq" id="XP_033779889.1">
    <property type="nucleotide sequence ID" value="XM_033923998.1"/>
</dbReference>
<dbReference type="FunCoup" id="A0A6P8P832">
    <property type="interactions" value="718"/>
</dbReference>
<evidence type="ECO:0000313" key="8">
    <source>
        <dbReference type="RefSeq" id="XP_033779889.1"/>
    </source>
</evidence>
<keyword evidence="4 5" id="KW-0472">Membrane</keyword>
<evidence type="ECO:0000259" key="6">
    <source>
        <dbReference type="PROSITE" id="PS50049"/>
    </source>
</evidence>
<dbReference type="PANTHER" id="PTHR11471">
    <property type="entry name" value="TUMOR NECROSIS FACTOR FAMILY MEMBER"/>
    <property type="match status" value="1"/>
</dbReference>
<feature type="domain" description="THD" evidence="6">
    <location>
        <begin position="95"/>
        <end position="242"/>
    </location>
</feature>
<evidence type="ECO:0000256" key="4">
    <source>
        <dbReference type="ARBA" id="ARBA00023136"/>
    </source>
</evidence>
<proteinExistence type="inferred from homology"/>
<dbReference type="Pfam" id="PF00229">
    <property type="entry name" value="TNF"/>
    <property type="match status" value="1"/>
</dbReference>
<name>A0A6P8P832_GEOSA</name>
<dbReference type="KEGG" id="gsh:117350070"/>
<protein>
    <submittedName>
        <fullName evidence="8">Tumor necrosis factor ligand superfamily member 14</fullName>
    </submittedName>
</protein>